<evidence type="ECO:0000313" key="4">
    <source>
        <dbReference type="Proteomes" id="UP000663882"/>
    </source>
</evidence>
<feature type="non-terminal residue" evidence="3">
    <location>
        <position position="58"/>
    </location>
</feature>
<evidence type="ECO:0000313" key="3">
    <source>
        <dbReference type="EMBL" id="CAF1520411.1"/>
    </source>
</evidence>
<sequence>MTSYLDVATSKMGNERSDNNVFRESTDSTSVDASVIQPICDTLIISITISALSRFLYR</sequence>
<name>A0A815UBV3_9BILA</name>
<keyword evidence="2" id="KW-1133">Transmembrane helix</keyword>
<keyword evidence="2" id="KW-0472">Membrane</keyword>
<evidence type="ECO:0000256" key="2">
    <source>
        <dbReference type="SAM" id="Phobius"/>
    </source>
</evidence>
<dbReference type="AlphaFoldDB" id="A0A815UBV3"/>
<dbReference type="Proteomes" id="UP000663882">
    <property type="component" value="Unassembled WGS sequence"/>
</dbReference>
<feature type="transmembrane region" description="Helical" evidence="2">
    <location>
        <begin position="35"/>
        <end position="57"/>
    </location>
</feature>
<keyword evidence="2" id="KW-0812">Transmembrane</keyword>
<comment type="caution">
    <text evidence="3">The sequence shown here is derived from an EMBL/GenBank/DDBJ whole genome shotgun (WGS) entry which is preliminary data.</text>
</comment>
<protein>
    <submittedName>
        <fullName evidence="3">Uncharacterized protein</fullName>
    </submittedName>
</protein>
<feature type="region of interest" description="Disordered" evidence="1">
    <location>
        <begin position="1"/>
        <end position="24"/>
    </location>
</feature>
<accession>A0A815UBV3</accession>
<dbReference type="EMBL" id="CAJNOO010016100">
    <property type="protein sequence ID" value="CAF1520411.1"/>
    <property type="molecule type" value="Genomic_DNA"/>
</dbReference>
<gene>
    <name evidence="3" type="ORF">RFH988_LOCUS39297</name>
</gene>
<reference evidence="3" key="1">
    <citation type="submission" date="2021-02" db="EMBL/GenBank/DDBJ databases">
        <authorList>
            <person name="Nowell W R."/>
        </authorList>
    </citation>
    <scope>NUCLEOTIDE SEQUENCE</scope>
</reference>
<evidence type="ECO:0000256" key="1">
    <source>
        <dbReference type="SAM" id="MobiDB-lite"/>
    </source>
</evidence>
<organism evidence="3 4">
    <name type="scientific">Rotaria sordida</name>
    <dbReference type="NCBI Taxonomy" id="392033"/>
    <lineage>
        <taxon>Eukaryota</taxon>
        <taxon>Metazoa</taxon>
        <taxon>Spiralia</taxon>
        <taxon>Gnathifera</taxon>
        <taxon>Rotifera</taxon>
        <taxon>Eurotatoria</taxon>
        <taxon>Bdelloidea</taxon>
        <taxon>Philodinida</taxon>
        <taxon>Philodinidae</taxon>
        <taxon>Rotaria</taxon>
    </lineage>
</organism>
<proteinExistence type="predicted"/>